<organism evidence="2 3">
    <name type="scientific">Terrisporobacter othiniensis</name>
    <dbReference type="NCBI Taxonomy" id="1577792"/>
    <lineage>
        <taxon>Bacteria</taxon>
        <taxon>Bacillati</taxon>
        <taxon>Bacillota</taxon>
        <taxon>Clostridia</taxon>
        <taxon>Peptostreptococcales</taxon>
        <taxon>Peptostreptococcaceae</taxon>
        <taxon>Terrisporobacter</taxon>
    </lineage>
</organism>
<feature type="transmembrane region" description="Helical" evidence="1">
    <location>
        <begin position="7"/>
        <end position="24"/>
    </location>
</feature>
<dbReference type="Pfam" id="PF06541">
    <property type="entry name" value="ABC_trans_CmpB"/>
    <property type="match status" value="1"/>
</dbReference>
<feature type="transmembrane region" description="Helical" evidence="1">
    <location>
        <begin position="30"/>
        <end position="48"/>
    </location>
</feature>
<name>A0A0B3VMK7_9FIRM</name>
<keyword evidence="3" id="KW-1185">Reference proteome</keyword>
<dbReference type="OrthoDB" id="1752779at2"/>
<evidence type="ECO:0000313" key="2">
    <source>
        <dbReference type="EMBL" id="KHS58021.1"/>
    </source>
</evidence>
<gene>
    <name evidence="2" type="ORF">QX51_05195</name>
</gene>
<comment type="caution">
    <text evidence="2">The sequence shown here is derived from an EMBL/GenBank/DDBJ whole genome shotgun (WGS) entry which is preliminary data.</text>
</comment>
<proteinExistence type="predicted"/>
<keyword evidence="1" id="KW-0812">Transmembrane</keyword>
<protein>
    <submittedName>
        <fullName evidence="2">Membrane protein</fullName>
    </submittedName>
</protein>
<accession>A0A0B3VMK7</accession>
<evidence type="ECO:0000256" key="1">
    <source>
        <dbReference type="SAM" id="Phobius"/>
    </source>
</evidence>
<dbReference type="AlphaFoldDB" id="A0A0B3VMK7"/>
<dbReference type="EMBL" id="JWHR01000057">
    <property type="protein sequence ID" value="KHS58021.1"/>
    <property type="molecule type" value="Genomic_DNA"/>
</dbReference>
<sequence>MKILNTSLKYFTLFLIGGITYYFIEIAYRGYSHVSMVIVGGLCFILIGSINEFSNKDIPLLLQMLISVLLVDIVELISGIIINRILLLNVWDYSGLRFNFLGQISLNSSIAWFFLSLLAIYVDDLLRYIIYKEEKPKYKFL</sequence>
<keyword evidence="1" id="KW-0472">Membrane</keyword>
<feature type="transmembrane region" description="Helical" evidence="1">
    <location>
        <begin position="60"/>
        <end position="90"/>
    </location>
</feature>
<dbReference type="InterPro" id="IPR010540">
    <property type="entry name" value="CmpB_TMEM229"/>
</dbReference>
<reference evidence="2 3" key="1">
    <citation type="submission" date="2014-12" db="EMBL/GenBank/DDBJ databases">
        <title>Draft genome sequence of Terrisporobacter sp. 08-306576, isolated from the blood culture of a bacteremia patient.</title>
        <authorList>
            <person name="Lund L.C."/>
            <person name="Sydenham T.V."/>
            <person name="Hogh S.V."/>
            <person name="Skov M.N."/>
            <person name="Kemp M."/>
            <person name="Justesen U.S."/>
        </authorList>
    </citation>
    <scope>NUCLEOTIDE SEQUENCE [LARGE SCALE GENOMIC DNA]</scope>
    <source>
        <strain evidence="2 3">08-306576</strain>
    </source>
</reference>
<dbReference type="Proteomes" id="UP000031189">
    <property type="component" value="Unassembled WGS sequence"/>
</dbReference>
<evidence type="ECO:0000313" key="3">
    <source>
        <dbReference type="Proteomes" id="UP000031189"/>
    </source>
</evidence>
<feature type="transmembrane region" description="Helical" evidence="1">
    <location>
        <begin position="110"/>
        <end position="130"/>
    </location>
</feature>
<dbReference type="RefSeq" id="WP_039678842.1">
    <property type="nucleotide sequence ID" value="NZ_JAWGXO010000008.1"/>
</dbReference>
<dbReference type="STRING" id="1577792.QX51_05195"/>
<keyword evidence="1" id="KW-1133">Transmembrane helix</keyword>